<evidence type="ECO:0000256" key="1">
    <source>
        <dbReference type="SAM" id="Phobius"/>
    </source>
</evidence>
<comment type="caution">
    <text evidence="2">The sequence shown here is derived from an EMBL/GenBank/DDBJ whole genome shotgun (WGS) entry which is preliminary data.</text>
</comment>
<reference evidence="2" key="1">
    <citation type="journal article" date="2012" name="Science">
        <title>Fermentation, hydrogen, and sulfur metabolism in multiple uncultivated bacterial phyla.</title>
        <authorList>
            <person name="Wrighton K.C."/>
            <person name="Thomas B.C."/>
            <person name="Sharon I."/>
            <person name="Miller C.S."/>
            <person name="Castelle C.J."/>
            <person name="VerBerkmoes N.C."/>
            <person name="Wilkins M.J."/>
            <person name="Hettich R.L."/>
            <person name="Lipton M.S."/>
            <person name="Williams K.H."/>
            <person name="Long P.E."/>
            <person name="Banfield J.F."/>
        </authorList>
    </citation>
    <scope>NUCLEOTIDE SEQUENCE [LARGE SCALE GENOMIC DNA]</scope>
</reference>
<feature type="transmembrane region" description="Helical" evidence="1">
    <location>
        <begin position="161"/>
        <end position="180"/>
    </location>
</feature>
<keyword evidence="1" id="KW-0812">Transmembrane</keyword>
<evidence type="ECO:0000313" key="2">
    <source>
        <dbReference type="EMBL" id="EKE26110.1"/>
    </source>
</evidence>
<accession>K2GS37</accession>
<proteinExistence type="predicted"/>
<dbReference type="AlphaFoldDB" id="K2GS37"/>
<keyword evidence="1" id="KW-0472">Membrane</keyword>
<protein>
    <submittedName>
        <fullName evidence="2">Uncharacterized protein</fullName>
    </submittedName>
</protein>
<keyword evidence="1" id="KW-1133">Transmembrane helix</keyword>
<organism evidence="2">
    <name type="scientific">uncultured bacterium</name>
    <name type="common">gcode 4</name>
    <dbReference type="NCBI Taxonomy" id="1234023"/>
    <lineage>
        <taxon>Bacteria</taxon>
        <taxon>environmental samples</taxon>
    </lineage>
</organism>
<sequence>MEENSFLNKKQIIKTDHFILWILKDLLLNKNFSYVDIRNFIDDSVLEDLKCIKSDIEMRVMYNYWMWYLELLEISEQDYDKINEKCLKKNINPEIFFEENINWNKIFNKELFYSYFLEIKITATWLKRIEELEKEIGDNKWINEIFNYIKSVWEFLGKVKYIVWIGITLVLILAIFVFDVKVSEYIKKIPLLTSIVNTDILEAFEKVNDNDEFYKEIKKELKINDLSDKRWTSEIQGISFGENNDSMNPSKIISRKLWLNIEDIKVKNISPNEKLFRMTFQNWEQRFIKVLKGEDGRFRVE</sequence>
<name>K2GS37_9BACT</name>
<dbReference type="EMBL" id="AMFJ01000951">
    <property type="protein sequence ID" value="EKE26110.1"/>
    <property type="molecule type" value="Genomic_DNA"/>
</dbReference>
<gene>
    <name evidence="2" type="ORF">ACD_4C00435G0002</name>
</gene>